<sequence>MTTESACIEALQTAAQRLDESPTKAAYEELGLRPASATIMRTMGGWNDAKEAAGLDTHPSSGTRVGSKPDDLPADVDDAWESLTVDQRWHYRNRKWNTERTLERRASLRRWIHEIKRESNGCTRCDVSTPICLDFHHREGEQKEMAVNKMVPHGYSRADIRAEIEKCILLCANCHAREHTARIESSSEQRTKEDRLRSWTRTYKRERGCRQCEERDPRCLQFHHVAEKTLGVGAMIANSYPESAVRDEVEKCEVLCANCHRREHLDAPTDAGESDRI</sequence>
<reference evidence="2 3" key="1">
    <citation type="journal article" date="2019" name="Int. J. Syst. Evol. Microbiol.">
        <title>The Global Catalogue of Microorganisms (GCM) 10K type strain sequencing project: providing services to taxonomists for standard genome sequencing and annotation.</title>
        <authorList>
            <consortium name="The Broad Institute Genomics Platform"/>
            <consortium name="The Broad Institute Genome Sequencing Center for Infectious Disease"/>
            <person name="Wu L."/>
            <person name="Ma J."/>
        </authorList>
    </citation>
    <scope>NUCLEOTIDE SEQUENCE [LARGE SCALE GENOMIC DNA]</scope>
    <source>
        <strain evidence="2 3">CGMCC 1.10390</strain>
    </source>
</reference>
<protein>
    <submittedName>
        <fullName evidence="2">Homing endonuclease associated repeat-containing protein</fullName>
    </submittedName>
</protein>
<dbReference type="Pfam" id="PF18780">
    <property type="entry name" value="HNH_repeat"/>
    <property type="match status" value="1"/>
</dbReference>
<accession>A0ABD6DLI7</accession>
<dbReference type="GO" id="GO:0004519">
    <property type="term" value="F:endonuclease activity"/>
    <property type="evidence" value="ECO:0007669"/>
    <property type="project" value="UniProtKB-KW"/>
</dbReference>
<keyword evidence="2" id="KW-0540">Nuclease</keyword>
<feature type="region of interest" description="Disordered" evidence="1">
    <location>
        <begin position="50"/>
        <end position="72"/>
    </location>
</feature>
<dbReference type="RefSeq" id="WP_256401022.1">
    <property type="nucleotide sequence ID" value="NZ_JANHJR010000003.1"/>
</dbReference>
<dbReference type="Proteomes" id="UP001597034">
    <property type="component" value="Unassembled WGS sequence"/>
</dbReference>
<evidence type="ECO:0000313" key="3">
    <source>
        <dbReference type="Proteomes" id="UP001597034"/>
    </source>
</evidence>
<organism evidence="2 3">
    <name type="scientific">Haloarchaeobius litoreus</name>
    <dbReference type="NCBI Taxonomy" id="755306"/>
    <lineage>
        <taxon>Archaea</taxon>
        <taxon>Methanobacteriati</taxon>
        <taxon>Methanobacteriota</taxon>
        <taxon>Stenosarchaea group</taxon>
        <taxon>Halobacteria</taxon>
        <taxon>Halobacteriales</taxon>
        <taxon>Halorubellaceae</taxon>
        <taxon>Haloarchaeobius</taxon>
    </lineage>
</organism>
<evidence type="ECO:0000256" key="1">
    <source>
        <dbReference type="SAM" id="MobiDB-lite"/>
    </source>
</evidence>
<name>A0ABD6DLI7_9EURY</name>
<evidence type="ECO:0000313" key="2">
    <source>
        <dbReference type="EMBL" id="MFD1646907.1"/>
    </source>
</evidence>
<comment type="caution">
    <text evidence="2">The sequence shown here is derived from an EMBL/GenBank/DDBJ whole genome shotgun (WGS) entry which is preliminary data.</text>
</comment>
<proteinExistence type="predicted"/>
<dbReference type="EMBL" id="JBHUDO010000003">
    <property type="protein sequence ID" value="MFD1646907.1"/>
    <property type="molecule type" value="Genomic_DNA"/>
</dbReference>
<gene>
    <name evidence="2" type="ORF">ACFSBL_14550</name>
</gene>
<keyword evidence="3" id="KW-1185">Reference proteome</keyword>
<dbReference type="InterPro" id="IPR041025">
    <property type="entry name" value="HNH_repeat"/>
</dbReference>
<dbReference type="AlphaFoldDB" id="A0ABD6DLI7"/>
<keyword evidence="2" id="KW-0255">Endonuclease</keyword>
<keyword evidence="2" id="KW-0378">Hydrolase</keyword>